<protein>
    <submittedName>
        <fullName evidence="3">PiggyBac transposable element-derived protein 4</fullName>
    </submittedName>
</protein>
<accession>A0A6A4XAB3</accession>
<organism evidence="3 4">
    <name type="scientific">Amphibalanus amphitrite</name>
    <name type="common">Striped barnacle</name>
    <name type="synonym">Balanus amphitrite</name>
    <dbReference type="NCBI Taxonomy" id="1232801"/>
    <lineage>
        <taxon>Eukaryota</taxon>
        <taxon>Metazoa</taxon>
        <taxon>Ecdysozoa</taxon>
        <taxon>Arthropoda</taxon>
        <taxon>Crustacea</taxon>
        <taxon>Multicrustacea</taxon>
        <taxon>Cirripedia</taxon>
        <taxon>Thoracica</taxon>
        <taxon>Thoracicalcarea</taxon>
        <taxon>Balanomorpha</taxon>
        <taxon>Balanoidea</taxon>
        <taxon>Balanidae</taxon>
        <taxon>Amphibalaninae</taxon>
        <taxon>Amphibalanus</taxon>
    </lineage>
</organism>
<feature type="compositionally biased region" description="Acidic residues" evidence="1">
    <location>
        <begin position="42"/>
        <end position="60"/>
    </location>
</feature>
<dbReference type="Pfam" id="PF13843">
    <property type="entry name" value="DDE_Tnp_1_7"/>
    <property type="match status" value="1"/>
</dbReference>
<name>A0A6A4XAB3_AMPAM</name>
<dbReference type="PANTHER" id="PTHR46599:SF6">
    <property type="entry name" value="DUAL SPECIFICITY PHOSPHATASE 26"/>
    <property type="match status" value="1"/>
</dbReference>
<gene>
    <name evidence="3" type="primary">PGBD4_9</name>
    <name evidence="3" type="ORF">FJT64_001804</name>
</gene>
<dbReference type="PANTHER" id="PTHR46599">
    <property type="entry name" value="PIGGYBAC TRANSPOSABLE ELEMENT-DERIVED PROTEIN 4"/>
    <property type="match status" value="1"/>
</dbReference>
<dbReference type="EMBL" id="VIIS01000192">
    <property type="protein sequence ID" value="KAF0312088.1"/>
    <property type="molecule type" value="Genomic_DNA"/>
</dbReference>
<proteinExistence type="predicted"/>
<keyword evidence="4" id="KW-1185">Reference proteome</keyword>
<sequence length="448" mass="50567">MNRRVRTLTPAEALSLLTELSDSSDGEADSDGSFDQVAAPDDGGDEDAVLVAESSDESDAEPSPPPVSRHELTKSQRILQEADLQLQEPRDAGPYVVRAGRRANIVAEWLTEPPPARRRRDPANILTQTAGVQGRAKRITREADALKLFITDEVTQKIVCHTNTRLQRERQKQATTCSKNTTEKTAHRLQDVTHTEMCAFLGLCILRGFYRRLTVAQLFSPATGPAVFRATMGSKRFSKLLQMLSFDDIDTREERRRGDKFCHIRDVFNDVDSNLRRHFRPSECLTLDESLVRFRGRCPFKMYMPSKAGKYGLLLRTVADANYRYMWKLWPYSGRPTEPERSPPATYFESVPEMVKYMVEDVAGTGRNITMDRYFTSVPLAEDLLADQLTIVGTCNKRRQLLPKELTEASGREVDSSIFCFRNDVTLVSQCTKPGKLVLAVSTQHRGP</sequence>
<dbReference type="InterPro" id="IPR029526">
    <property type="entry name" value="PGBD"/>
</dbReference>
<evidence type="ECO:0000256" key="1">
    <source>
        <dbReference type="SAM" id="MobiDB-lite"/>
    </source>
</evidence>
<dbReference type="OrthoDB" id="6380083at2759"/>
<evidence type="ECO:0000313" key="3">
    <source>
        <dbReference type="EMBL" id="KAF0312088.1"/>
    </source>
</evidence>
<feature type="compositionally biased region" description="Acidic residues" evidence="1">
    <location>
        <begin position="22"/>
        <end position="32"/>
    </location>
</feature>
<feature type="domain" description="PiggyBac transposable element-derived protein" evidence="2">
    <location>
        <begin position="144"/>
        <end position="443"/>
    </location>
</feature>
<comment type="caution">
    <text evidence="3">The sequence shown here is derived from an EMBL/GenBank/DDBJ whole genome shotgun (WGS) entry which is preliminary data.</text>
</comment>
<dbReference type="Proteomes" id="UP000440578">
    <property type="component" value="Unassembled WGS sequence"/>
</dbReference>
<feature type="region of interest" description="Disordered" evidence="1">
    <location>
        <begin position="19"/>
        <end position="73"/>
    </location>
</feature>
<dbReference type="AlphaFoldDB" id="A0A6A4XAB3"/>
<reference evidence="3 4" key="1">
    <citation type="submission" date="2019-07" db="EMBL/GenBank/DDBJ databases">
        <title>Draft genome assembly of a fouling barnacle, Amphibalanus amphitrite (Darwin, 1854): The first reference genome for Thecostraca.</title>
        <authorList>
            <person name="Kim W."/>
        </authorList>
    </citation>
    <scope>NUCLEOTIDE SEQUENCE [LARGE SCALE GENOMIC DNA]</scope>
    <source>
        <strain evidence="3">SNU_AA5</strain>
        <tissue evidence="3">Soma without cirri and trophi</tissue>
    </source>
</reference>
<evidence type="ECO:0000313" key="4">
    <source>
        <dbReference type="Proteomes" id="UP000440578"/>
    </source>
</evidence>
<evidence type="ECO:0000259" key="2">
    <source>
        <dbReference type="Pfam" id="PF13843"/>
    </source>
</evidence>